<evidence type="ECO:0000256" key="6">
    <source>
        <dbReference type="RuleBase" id="RU364030"/>
    </source>
</evidence>
<dbReference type="AlphaFoldDB" id="A0A7R8ZLU0"/>
<accession>A0A7R8ZLU0</accession>
<dbReference type="SUPFAM" id="SSF46988">
    <property type="entry name" value="Tubulin chaperone cofactor A"/>
    <property type="match status" value="1"/>
</dbReference>
<comment type="subunit">
    <text evidence="5 6">Supercomplex made of cofactors A to E. Cofactors A and D function by capturing and stabilizing tubulin in a quasi-native conformation. Cofactor E binds to the cofactor D-tubulin complex; interaction with cofactor C then causes the release of tubulin polypeptides that are committed to the native state.</text>
</comment>
<dbReference type="Gene3D" id="1.20.58.90">
    <property type="match status" value="1"/>
</dbReference>
<keyword evidence="4 6" id="KW-0143">Chaperone</keyword>
<dbReference type="GO" id="GO:0048487">
    <property type="term" value="F:beta-tubulin binding"/>
    <property type="evidence" value="ECO:0007669"/>
    <property type="project" value="InterPro"/>
</dbReference>
<feature type="region of interest" description="Disordered" evidence="7">
    <location>
        <begin position="1"/>
        <end position="28"/>
    </location>
</feature>
<reference evidence="8" key="1">
    <citation type="submission" date="2020-11" db="EMBL/GenBank/DDBJ databases">
        <authorList>
            <person name="Tran Van P."/>
        </authorList>
    </citation>
    <scope>NUCLEOTIDE SEQUENCE</scope>
</reference>
<evidence type="ECO:0000256" key="7">
    <source>
        <dbReference type="SAM" id="MobiDB-lite"/>
    </source>
</evidence>
<proteinExistence type="inferred from homology"/>
<dbReference type="PANTHER" id="PTHR21500:SF0">
    <property type="entry name" value="TUBULIN-SPECIFIC CHAPERONE A"/>
    <property type="match status" value="1"/>
</dbReference>
<gene>
    <name evidence="8" type="ORF">CTOB1V02_LOCUS6601</name>
</gene>
<keyword evidence="6" id="KW-0206">Cytoskeleton</keyword>
<evidence type="ECO:0000256" key="2">
    <source>
        <dbReference type="ARBA" id="ARBA00006806"/>
    </source>
</evidence>
<evidence type="ECO:0000313" key="8">
    <source>
        <dbReference type="EMBL" id="CAD7228723.1"/>
    </source>
</evidence>
<comment type="similarity">
    <text evidence="2 6">Belongs to the TBCA family.</text>
</comment>
<evidence type="ECO:0000256" key="1">
    <source>
        <dbReference type="ARBA" id="ARBA00003046"/>
    </source>
</evidence>
<dbReference type="PANTHER" id="PTHR21500">
    <property type="entry name" value="TUBULIN-SPECIFIC CHAPERONE A"/>
    <property type="match status" value="1"/>
</dbReference>
<dbReference type="EMBL" id="OB661670">
    <property type="protein sequence ID" value="CAD7228723.1"/>
    <property type="molecule type" value="Genomic_DNA"/>
</dbReference>
<dbReference type="InterPro" id="IPR036126">
    <property type="entry name" value="TBCA_sf"/>
</dbReference>
<dbReference type="InterPro" id="IPR004226">
    <property type="entry name" value="TBCA"/>
</dbReference>
<comment type="subcellular location">
    <subcellularLocation>
        <location evidence="6">Cytoplasm</location>
        <location evidence="6">Cytoskeleton</location>
    </subcellularLocation>
</comment>
<comment type="function">
    <text evidence="1">Tubulin-folding protein; involved in the early step of the tubulin folding pathway.</text>
</comment>
<dbReference type="GO" id="GO:0005829">
    <property type="term" value="C:cytosol"/>
    <property type="evidence" value="ECO:0007669"/>
    <property type="project" value="TreeGrafter"/>
</dbReference>
<protein>
    <recommendedName>
        <fullName evidence="3 6">Tubulin-specific chaperone A</fullName>
    </recommendedName>
</protein>
<name>A0A7R8ZLU0_9CRUS</name>
<keyword evidence="6" id="KW-0963">Cytoplasm</keyword>
<dbReference type="GO" id="GO:0007021">
    <property type="term" value="P:tubulin complex assembly"/>
    <property type="evidence" value="ECO:0007669"/>
    <property type="project" value="UniProtKB-UniRule"/>
</dbReference>
<dbReference type="GO" id="GO:0005874">
    <property type="term" value="C:microtubule"/>
    <property type="evidence" value="ECO:0007669"/>
    <property type="project" value="UniProtKB-KW"/>
</dbReference>
<keyword evidence="6" id="KW-0493">Microtubule</keyword>
<dbReference type="GO" id="GO:0007023">
    <property type="term" value="P:post-chaperonin tubulin folding pathway"/>
    <property type="evidence" value="ECO:0007669"/>
    <property type="project" value="UniProtKB-UniRule"/>
</dbReference>
<organism evidence="8">
    <name type="scientific">Cyprideis torosa</name>
    <dbReference type="NCBI Taxonomy" id="163714"/>
    <lineage>
        <taxon>Eukaryota</taxon>
        <taxon>Metazoa</taxon>
        <taxon>Ecdysozoa</taxon>
        <taxon>Arthropoda</taxon>
        <taxon>Crustacea</taxon>
        <taxon>Oligostraca</taxon>
        <taxon>Ostracoda</taxon>
        <taxon>Podocopa</taxon>
        <taxon>Podocopida</taxon>
        <taxon>Cytherocopina</taxon>
        <taxon>Cytheroidea</taxon>
        <taxon>Cytherideidae</taxon>
        <taxon>Cyprideis</taxon>
    </lineage>
</organism>
<dbReference type="OrthoDB" id="296187at2759"/>
<dbReference type="Pfam" id="PF02970">
    <property type="entry name" value="TBCA"/>
    <property type="match status" value="1"/>
</dbReference>
<evidence type="ECO:0000256" key="4">
    <source>
        <dbReference type="ARBA" id="ARBA00023186"/>
    </source>
</evidence>
<evidence type="ECO:0000256" key="3">
    <source>
        <dbReference type="ARBA" id="ARBA00015002"/>
    </source>
</evidence>
<sequence length="134" mass="15182">MSESATATEAPPQPQGKRTHENPQVKNLRIKTGVVRRLLKEKISYEDQSIKDREKVNELKSKDAPKSELEHFQDILTETLRMIPDAQRRMKTYFQELKTIVDTQESSLKDLPGGQAELDAAKAVLAEAEPHTTN</sequence>
<evidence type="ECO:0000256" key="5">
    <source>
        <dbReference type="ARBA" id="ARBA00026055"/>
    </source>
</evidence>